<dbReference type="InterPro" id="IPR038941">
    <property type="entry name" value="At4g14100-like"/>
</dbReference>
<dbReference type="Proteomes" id="UP000504621">
    <property type="component" value="Unplaced"/>
</dbReference>
<evidence type="ECO:0000313" key="1">
    <source>
        <dbReference type="Proteomes" id="UP000504621"/>
    </source>
</evidence>
<accession>A0A6J0ZL40</accession>
<gene>
    <name evidence="2" type="primary">LOC110410292</name>
</gene>
<proteinExistence type="predicted"/>
<dbReference type="OrthoDB" id="406551at2759"/>
<reference evidence="2" key="1">
    <citation type="submission" date="2025-08" db="UniProtKB">
        <authorList>
            <consortium name="RefSeq"/>
        </authorList>
    </citation>
    <scope>IDENTIFICATION</scope>
    <source>
        <tissue evidence="2">Leaf</tissue>
    </source>
</reference>
<protein>
    <submittedName>
        <fullName evidence="2">LOW QUALITY PROTEIN: uncharacterized protein At4g14100-like</fullName>
    </submittedName>
</protein>
<evidence type="ECO:0000313" key="2">
    <source>
        <dbReference type="RefSeq" id="XP_021275603.1"/>
    </source>
</evidence>
<sequence length="232" mass="26887">MDFLRNIRDASKIKKSPKIAKTLSVLLALYFNPRNKIKHFILYHSDKAEELPFVHTSSNIFLQSINPSVQWPDPTPWPEQFHALLCMTLYSGGHQITDLWYDWPKGRNVNLQQKQLGVFMYDIEWNNGTSFYYTLGTNGTCEIVDFGVGIPRPDFLDGANYLGTEVKDGFLCNVWEKVDFIWYYEDVATKRPVRWDFYDGIITHVMTFEVGATLPDSTVQAPEYCFTTQKDV</sequence>
<dbReference type="AlphaFoldDB" id="A0A6J0ZL40"/>
<organism evidence="1 2">
    <name type="scientific">Herrania umbratica</name>
    <dbReference type="NCBI Taxonomy" id="108875"/>
    <lineage>
        <taxon>Eukaryota</taxon>
        <taxon>Viridiplantae</taxon>
        <taxon>Streptophyta</taxon>
        <taxon>Embryophyta</taxon>
        <taxon>Tracheophyta</taxon>
        <taxon>Spermatophyta</taxon>
        <taxon>Magnoliopsida</taxon>
        <taxon>eudicotyledons</taxon>
        <taxon>Gunneridae</taxon>
        <taxon>Pentapetalae</taxon>
        <taxon>rosids</taxon>
        <taxon>malvids</taxon>
        <taxon>Malvales</taxon>
        <taxon>Malvaceae</taxon>
        <taxon>Byttnerioideae</taxon>
        <taxon>Herrania</taxon>
    </lineage>
</organism>
<keyword evidence="1" id="KW-1185">Reference proteome</keyword>
<dbReference type="PANTHER" id="PTHR33880:SF12">
    <property type="entry name" value="TRANSFERRING GLYCOSYL GROUPS, PUTATIVE-RELATED"/>
    <property type="match status" value="1"/>
</dbReference>
<name>A0A6J0ZL40_9ROSI</name>
<dbReference type="PANTHER" id="PTHR33880">
    <property type="entry name" value="EXPRESSED PROTEIN"/>
    <property type="match status" value="1"/>
</dbReference>
<dbReference type="RefSeq" id="XP_021275603.1">
    <property type="nucleotide sequence ID" value="XM_021419928.1"/>
</dbReference>
<dbReference type="GeneID" id="110410292"/>